<dbReference type="Gene3D" id="1.20.120.160">
    <property type="entry name" value="HPT domain"/>
    <property type="match status" value="1"/>
</dbReference>
<dbReference type="SMART" id="SM00073">
    <property type="entry name" value="HPT"/>
    <property type="match status" value="1"/>
</dbReference>
<dbReference type="InterPro" id="IPR036641">
    <property type="entry name" value="HPT_dom_sf"/>
</dbReference>
<reference evidence="4" key="2">
    <citation type="submission" date="2020-09" db="EMBL/GenBank/DDBJ databases">
        <authorList>
            <person name="Sun Q."/>
            <person name="Ohkuma M."/>
        </authorList>
    </citation>
    <scope>NUCLEOTIDE SEQUENCE</scope>
    <source>
        <strain evidence="4">JCM 14371</strain>
    </source>
</reference>
<evidence type="ECO:0000256" key="1">
    <source>
        <dbReference type="PROSITE-ProRule" id="PRU00110"/>
    </source>
</evidence>
<feature type="region of interest" description="Disordered" evidence="2">
    <location>
        <begin position="216"/>
        <end position="242"/>
    </location>
</feature>
<dbReference type="CDD" id="cd00088">
    <property type="entry name" value="HPT"/>
    <property type="match status" value="1"/>
</dbReference>
<dbReference type="RefSeq" id="WP_188963096.1">
    <property type="nucleotide sequence ID" value="NZ_BMOE01000006.1"/>
</dbReference>
<evidence type="ECO:0000313" key="4">
    <source>
        <dbReference type="EMBL" id="GGJ76124.1"/>
    </source>
</evidence>
<dbReference type="PANTHER" id="PTHR43395">
    <property type="entry name" value="SENSOR HISTIDINE KINASE CHEA"/>
    <property type="match status" value="1"/>
</dbReference>
<proteinExistence type="predicted"/>
<keyword evidence="5" id="KW-1185">Reference proteome</keyword>
<dbReference type="GO" id="GO:0000160">
    <property type="term" value="P:phosphorelay signal transduction system"/>
    <property type="evidence" value="ECO:0007669"/>
    <property type="project" value="InterPro"/>
</dbReference>
<dbReference type="InterPro" id="IPR051315">
    <property type="entry name" value="Bact_Chemotaxis_CheA"/>
</dbReference>
<comment type="caution">
    <text evidence="4">The sequence shown here is derived from an EMBL/GenBank/DDBJ whole genome shotgun (WGS) entry which is preliminary data.</text>
</comment>
<accession>A0A917PG31</accession>
<evidence type="ECO:0000256" key="2">
    <source>
        <dbReference type="SAM" id="MobiDB-lite"/>
    </source>
</evidence>
<reference evidence="4" key="1">
    <citation type="journal article" date="2014" name="Int. J. Syst. Evol. Microbiol.">
        <title>Complete genome sequence of Corynebacterium casei LMG S-19264T (=DSM 44701T), isolated from a smear-ripened cheese.</title>
        <authorList>
            <consortium name="US DOE Joint Genome Institute (JGI-PGF)"/>
            <person name="Walter F."/>
            <person name="Albersmeier A."/>
            <person name="Kalinowski J."/>
            <person name="Ruckert C."/>
        </authorList>
    </citation>
    <scope>NUCLEOTIDE SEQUENCE</scope>
    <source>
        <strain evidence="4">JCM 14371</strain>
    </source>
</reference>
<dbReference type="PANTHER" id="PTHR43395:SF10">
    <property type="entry name" value="CHEMOTAXIS PROTEIN CHEA"/>
    <property type="match status" value="1"/>
</dbReference>
<name>A0A917PG31_9DEIO</name>
<keyword evidence="1" id="KW-0597">Phosphoprotein</keyword>
<dbReference type="SUPFAM" id="SSF47226">
    <property type="entry name" value="Histidine-containing phosphotransfer domain, HPT domain"/>
    <property type="match status" value="1"/>
</dbReference>
<dbReference type="InterPro" id="IPR008207">
    <property type="entry name" value="Sig_transdc_His_kin_Hpt_dom"/>
</dbReference>
<protein>
    <recommendedName>
        <fullName evidence="3">HPt domain-containing protein</fullName>
    </recommendedName>
</protein>
<dbReference type="AlphaFoldDB" id="A0A917PG31"/>
<feature type="modified residue" description="Phosphohistidine" evidence="1">
    <location>
        <position position="48"/>
    </location>
</feature>
<organism evidence="4 5">
    <name type="scientific">Deinococcus aquiradiocola</name>
    <dbReference type="NCBI Taxonomy" id="393059"/>
    <lineage>
        <taxon>Bacteria</taxon>
        <taxon>Thermotogati</taxon>
        <taxon>Deinococcota</taxon>
        <taxon>Deinococci</taxon>
        <taxon>Deinococcales</taxon>
        <taxon>Deinococcaceae</taxon>
        <taxon>Deinococcus</taxon>
    </lineage>
</organism>
<dbReference type="PROSITE" id="PS50894">
    <property type="entry name" value="HPT"/>
    <property type="match status" value="1"/>
</dbReference>
<feature type="domain" description="HPt" evidence="3">
    <location>
        <begin position="1"/>
        <end position="105"/>
    </location>
</feature>
<dbReference type="Pfam" id="PF01627">
    <property type="entry name" value="Hpt"/>
    <property type="match status" value="1"/>
</dbReference>
<evidence type="ECO:0000259" key="3">
    <source>
        <dbReference type="PROSITE" id="PS50894"/>
    </source>
</evidence>
<dbReference type="EMBL" id="BMOE01000006">
    <property type="protein sequence ID" value="GGJ76124.1"/>
    <property type="molecule type" value="Genomic_DNA"/>
</dbReference>
<dbReference type="Proteomes" id="UP000635726">
    <property type="component" value="Unassembled WGS sequence"/>
</dbReference>
<sequence length="266" mass="27956">MTLDPGAFLPLFAEEAESQLLLLERSLHRLEDDASDGQAIRSAFQAAHSLKGGAAMLELHGLRLVTGAFEDLLQRWRDDASRAGQGWLALSFGVRDHLRASLGQLTPGLPATMQEEALAAALKAASVGQDVQGTVAAPVSPAPPASLPAASAVVMDDSRLAGEAVADLLRSVGARVVLHRQARPYAGETLGVVSGQLAGDALRLGWPPDRLSVLSERPDRVAESRQAGLHAQGRPRRDTPPHALPAFWLAVLASVPSPTAPERGSP</sequence>
<gene>
    <name evidence="4" type="ORF">GCM10008939_20380</name>
</gene>
<evidence type="ECO:0000313" key="5">
    <source>
        <dbReference type="Proteomes" id="UP000635726"/>
    </source>
</evidence>